<keyword evidence="1" id="KW-0472">Membrane</keyword>
<dbReference type="Gene3D" id="3.20.20.370">
    <property type="entry name" value="Glycoside hydrolase/deacetylase"/>
    <property type="match status" value="1"/>
</dbReference>
<evidence type="ECO:0000313" key="2">
    <source>
        <dbReference type="EMBL" id="KKR83149.1"/>
    </source>
</evidence>
<keyword evidence="1" id="KW-0812">Transmembrane</keyword>
<comment type="caution">
    <text evidence="2">The sequence shown here is derived from an EMBL/GenBank/DDBJ whole genome shotgun (WGS) entry which is preliminary data.</text>
</comment>
<sequence length="692" mass="78169">MKRILILVVAILWVILITTDSYAVEHSVGIIETANVQLTKDVIKTTILLNSYSLSVNNTSYLKGKPLQFQGLLEDNTPIVTQSVKVGSKDKEALAIKSLSPKVPKKVSENGTIVTLTSDYNLKKNVVEIKYDFEASPSGRWTKARILLPAFDQKNFPKEKLKFYSNIKGAWEDITSLSAPRFFGQSLAIINSETGKGLAFHFTGSHAYIVLDQDKDIFQLILEHVSSGKKYLNKGGGEIFIVPFEYGTGEKVTSPLIYKGDNPFGVDTYLLYEADDIHSVFSENFVERLKYFEELKSFDPDFKTTFVVVPDIFDNRSKLLDTNLLSSLKNTGYIRFGMHGTYHAYPTDDPSNPEHFDTGLVDFSGPNSNNQEWLDSIIKKGIGILDSQNIPHTVFRAPQYKYTEESLLVLADNNVKLAHVCENSPLFKFSPTVIETPLGNRMVLINDDPCNKGVLTSILDKKSYQSITFSPLLVSLGKETSFHVHIWELWSGQNPYDGNAFYKTYDALTNFLTQLQNNNTYYRWFYGEDVANFYLERDAIILNDIENDVLLDNEKRIQLIVSRPVSEGQNLQVILPNGRYVESVTLNGKHLQFFHRSEGLARIILPSLVAGDYEVQLLLSSMKNPSTVLANNYHVSVPKVKKENSPKPLNFNLKQVSNFMNSQTLIFAMSVTTYLAFLLFGLVTFIKNSRKK</sequence>
<dbReference type="InterPro" id="IPR018763">
    <property type="entry name" value="DUF2334"/>
</dbReference>
<feature type="transmembrane region" description="Helical" evidence="1">
    <location>
        <begin position="665"/>
        <end position="686"/>
    </location>
</feature>
<name>A0A0G0U234_9BACT</name>
<dbReference type="EMBL" id="LCAB01000007">
    <property type="protein sequence ID" value="KKR83149.1"/>
    <property type="molecule type" value="Genomic_DNA"/>
</dbReference>
<proteinExistence type="predicted"/>
<dbReference type="Proteomes" id="UP000034601">
    <property type="component" value="Unassembled WGS sequence"/>
</dbReference>
<keyword evidence="1" id="KW-1133">Transmembrane helix</keyword>
<gene>
    <name evidence="2" type="ORF">UU29_C0007G0019</name>
</gene>
<accession>A0A0G0U234</accession>
<evidence type="ECO:0000256" key="1">
    <source>
        <dbReference type="SAM" id="Phobius"/>
    </source>
</evidence>
<evidence type="ECO:0000313" key="3">
    <source>
        <dbReference type="Proteomes" id="UP000034601"/>
    </source>
</evidence>
<protein>
    <recommendedName>
        <fullName evidence="4">DUF2334 domain-containing protein</fullName>
    </recommendedName>
</protein>
<organism evidence="2 3">
    <name type="scientific">Candidatus Daviesbacteria bacterium GW2011_GWA2_40_9</name>
    <dbReference type="NCBI Taxonomy" id="1618424"/>
    <lineage>
        <taxon>Bacteria</taxon>
        <taxon>Candidatus Daviesiibacteriota</taxon>
    </lineage>
</organism>
<dbReference type="Pfam" id="PF10096">
    <property type="entry name" value="DUF2334"/>
    <property type="match status" value="1"/>
</dbReference>
<evidence type="ECO:0008006" key="4">
    <source>
        <dbReference type="Google" id="ProtNLM"/>
    </source>
</evidence>
<reference evidence="2 3" key="1">
    <citation type="journal article" date="2015" name="Nature">
        <title>rRNA introns, odd ribosomes, and small enigmatic genomes across a large radiation of phyla.</title>
        <authorList>
            <person name="Brown C.T."/>
            <person name="Hug L.A."/>
            <person name="Thomas B.C."/>
            <person name="Sharon I."/>
            <person name="Castelle C.J."/>
            <person name="Singh A."/>
            <person name="Wilkins M.J."/>
            <person name="Williams K.H."/>
            <person name="Banfield J.F."/>
        </authorList>
    </citation>
    <scope>NUCLEOTIDE SEQUENCE [LARGE SCALE GENOMIC DNA]</scope>
</reference>
<dbReference type="AlphaFoldDB" id="A0A0G0U234"/>